<feature type="signal peptide" evidence="1">
    <location>
        <begin position="1"/>
        <end position="18"/>
    </location>
</feature>
<gene>
    <name evidence="2" type="ORF">EHJ13_01940</name>
</gene>
<dbReference type="Proteomes" id="UP000778262">
    <property type="component" value="Unassembled WGS sequence"/>
</dbReference>
<dbReference type="AlphaFoldDB" id="A0A9Q4SXR5"/>
<comment type="caution">
    <text evidence="2">The sequence shown here is derived from an EMBL/GenBank/DDBJ whole genome shotgun (WGS) entry which is preliminary data.</text>
</comment>
<evidence type="ECO:0000256" key="1">
    <source>
        <dbReference type="SAM" id="SignalP"/>
    </source>
</evidence>
<reference evidence="2" key="1">
    <citation type="submission" date="2018-11" db="EMBL/GenBank/DDBJ databases">
        <title>Genomics analysis of Putative Virulence Factors on Adhesion and Cytotoxicity for Cronobacter spp.</title>
        <authorList>
            <person name="Cui J."/>
        </authorList>
    </citation>
    <scope>NUCLEOTIDE SEQUENCE</scope>
    <source>
        <strain evidence="2">SD69</strain>
    </source>
</reference>
<feature type="chain" id="PRO_5040379453" evidence="1">
    <location>
        <begin position="19"/>
        <end position="112"/>
    </location>
</feature>
<dbReference type="RefSeq" id="WP_161590242.1">
    <property type="nucleotide sequence ID" value="NZ_CP101591.1"/>
</dbReference>
<keyword evidence="1" id="KW-0732">Signal</keyword>
<evidence type="ECO:0000313" key="3">
    <source>
        <dbReference type="Proteomes" id="UP000778262"/>
    </source>
</evidence>
<accession>A0A9Q4SXR5</accession>
<evidence type="ECO:0000313" key="2">
    <source>
        <dbReference type="EMBL" id="NCH86225.1"/>
    </source>
</evidence>
<name>A0A9Q4SXR5_9ENTR</name>
<organism evidence="2 3">
    <name type="scientific">Cronobacter dublinensis</name>
    <dbReference type="NCBI Taxonomy" id="413497"/>
    <lineage>
        <taxon>Bacteria</taxon>
        <taxon>Pseudomonadati</taxon>
        <taxon>Pseudomonadota</taxon>
        <taxon>Gammaproteobacteria</taxon>
        <taxon>Enterobacterales</taxon>
        <taxon>Enterobacteriaceae</taxon>
        <taxon>Cronobacter</taxon>
    </lineage>
</organism>
<proteinExistence type="predicted"/>
<protein>
    <submittedName>
        <fullName evidence="2">Uncharacterized protein</fullName>
    </submittedName>
</protein>
<sequence length="112" mass="12362">MKKLMMALIACCPLSALAAPPDCASWPMNMAQVWLKNEKIVDIAQLDTAKTSKTLLAAEKKKDGIYTEVYRFIFQDKAGKHYELITKNDASAEECSVSGVSVFLVSKSEITE</sequence>
<dbReference type="EMBL" id="RPBY01000001">
    <property type="protein sequence ID" value="NCH86225.1"/>
    <property type="molecule type" value="Genomic_DNA"/>
</dbReference>